<dbReference type="Pfam" id="PF04830">
    <property type="entry name" value="DUF637"/>
    <property type="match status" value="1"/>
</dbReference>
<comment type="caution">
    <text evidence="3">The sequence shown here is derived from an EMBL/GenBank/DDBJ whole genome shotgun (WGS) entry which is preliminary data.</text>
</comment>
<feature type="domain" description="DUF637" evidence="1">
    <location>
        <begin position="811"/>
        <end position="925"/>
    </location>
</feature>
<sequence length="1270" mass="139170">MFTTQGRAPLLRVNGHLKLEAKEGKNIGGSILASGVIMGTEFMKNLAAKFCFQSGILYNYEKSPYDILYPALCADLTRRELHKQFSWIFHKDRAKDDYPKFKKILEREKRNLENSQKWTQALNPKRAELSDWRTLEDYFPLDSIIEIETNESYSVLPQMEGSQGIAFTGAKQALIQGKIVGSKILISFKEGLTVQTVGRSGSVQAYQPIMALSLDSLLSVGKSDSTGKGTSLIPIAYPLEEELRGMTRLILGPKGSEKLPFALPSFLEGRALLEAFQKNIGYIPLTPECPDYLSLHRKMIQNGAALIPYLKPFLENPKLLGLPGDVSFEALIEKGISSLQKQTLPKEISLKLQEPVLFYGPQGKGNSQSLRTYVGTPLSYYDPHLQEHVAQIKGEEVYLMGDEASLTHFDQARLIADKGGVATGTLRLTKQIDCEIQKGKTSRYVPHLGGEVWVKQLELHGKHCENALGEVKSEVLWTDFETLSTTGVVQATTLIGDVGKVLVRREQRSWQETYTVETVTKKKKWTGRTKRKKKEEKHTITMTEAYPEDLSGLYEIGRVIKDPKEIELFFPEYEKGRVLESLSVHGGKLLAGPEGWSPEVTQKIELLPLITTSLKDFSAGCRGMSKTGMTPYYEIEPTKVISQGSIHVVSDHDIHFMGTAFEGNKGPALIEALGVLRIEDAQLMQPQAPFLYNQKRKIMELGGFKEVRLPTTMKVPGEVILRASGGIFGDRPEVSSSLICESDVIDLTRPEARDEMYDKCVGYRARGGQALAMIAGLAAGLLTMGTATPTVMATFLSVSSTAPVIGTIGSVAVGCVASQTASSLVMHGGNLKEVGKDLTSSRFAQSLIINMATAGTIHELSGPLKLPSQPKGWAQHLKVNAVRSLVSTPLHIVIEGCKPQEALVSGVTSCVAHTVGGVMSNNLGDLYGSGDLSYLVHKGGHFGTGFLLSLGLSGGDLQEALGGGLSALGAEVLAESLPKTLSLETRGTIAKIGGSLTSLLSNTDPGLSIFTASNAIDHNFLLQTARLARSLTPKVLAELGLSGISVHQVGQWLKDHPLMMDLLPEGILWEDSGFMPEKSQMKILTTPLYDGGPWQEGYQVFEDALPLAFVTPQAEDSLAYILTLDKKMAQKPLSMGEFKSDIFTQKIHWTSSVGTQQTYPVYQRSDIDWDMVRKSGDKRFIGKTNAEAAKFGLAPQLADGSFATLHHVGQKNIGPLIEASTRYHGIGTIGQNILHGQYGRNKPHPENPVDHTVWDSEKREYWKDRITKNE</sequence>
<evidence type="ECO:0000313" key="4">
    <source>
        <dbReference type="Proteomes" id="UP000664414"/>
    </source>
</evidence>
<evidence type="ECO:0000259" key="1">
    <source>
        <dbReference type="Pfam" id="PF04830"/>
    </source>
</evidence>
<protein>
    <submittedName>
        <fullName evidence="3">DUF637 domain-containing protein</fullName>
    </submittedName>
</protein>
<gene>
    <name evidence="3" type="ORF">J0H12_00995</name>
</gene>
<name>A0A8J7TU84_9PROT</name>
<dbReference type="Proteomes" id="UP000664414">
    <property type="component" value="Unassembled WGS sequence"/>
</dbReference>
<dbReference type="Pfam" id="PF14411">
    <property type="entry name" value="LHH"/>
    <property type="match status" value="1"/>
</dbReference>
<organism evidence="3 4">
    <name type="scientific">Candidatus Paracaedimonas acanthamoebae</name>
    <dbReference type="NCBI Taxonomy" id="244581"/>
    <lineage>
        <taxon>Bacteria</taxon>
        <taxon>Pseudomonadati</taxon>
        <taxon>Pseudomonadota</taxon>
        <taxon>Alphaproteobacteria</taxon>
        <taxon>Holosporales</taxon>
        <taxon>Caedimonadaceae</taxon>
        <taxon>Candidatus Paracaedimonas</taxon>
    </lineage>
</organism>
<evidence type="ECO:0000313" key="3">
    <source>
        <dbReference type="EMBL" id="MBN9412491.1"/>
    </source>
</evidence>
<dbReference type="InterPro" id="IPR006915">
    <property type="entry name" value="DUF637_hemagglutn_put"/>
</dbReference>
<feature type="domain" description="LHH" evidence="2">
    <location>
        <begin position="1184"/>
        <end position="1266"/>
    </location>
</feature>
<reference evidence="3" key="1">
    <citation type="submission" date="2021-02" db="EMBL/GenBank/DDBJ databases">
        <title>Thiocyanate and organic carbon inputs drive convergent selection for specific autotrophic Afipia and Thiobacillus strains within complex microbiomes.</title>
        <authorList>
            <person name="Huddy R.J."/>
            <person name="Sachdeva R."/>
            <person name="Kadzinga F."/>
            <person name="Kantor R.S."/>
            <person name="Harrison S.T.L."/>
            <person name="Banfield J.F."/>
        </authorList>
    </citation>
    <scope>NUCLEOTIDE SEQUENCE</scope>
    <source>
        <strain evidence="3">SCN18_10_11_15_R4_P_38_20</strain>
    </source>
</reference>
<dbReference type="InterPro" id="IPR026834">
    <property type="entry name" value="LHH"/>
</dbReference>
<proteinExistence type="predicted"/>
<dbReference type="EMBL" id="JAFKGL010000010">
    <property type="protein sequence ID" value="MBN9412491.1"/>
    <property type="molecule type" value="Genomic_DNA"/>
</dbReference>
<dbReference type="AlphaFoldDB" id="A0A8J7TU84"/>
<evidence type="ECO:0000259" key="2">
    <source>
        <dbReference type="Pfam" id="PF14411"/>
    </source>
</evidence>
<accession>A0A8J7TU84</accession>